<organism evidence="1 2">
    <name type="scientific">Pokkaliibacter plantistimulans</name>
    <dbReference type="NCBI Taxonomy" id="1635171"/>
    <lineage>
        <taxon>Bacteria</taxon>
        <taxon>Pseudomonadati</taxon>
        <taxon>Pseudomonadota</taxon>
        <taxon>Gammaproteobacteria</taxon>
        <taxon>Oceanospirillales</taxon>
        <taxon>Balneatrichaceae</taxon>
        <taxon>Pokkaliibacter</taxon>
    </lineage>
</organism>
<keyword evidence="2" id="KW-1185">Reference proteome</keyword>
<comment type="caution">
    <text evidence="1">The sequence shown here is derived from an EMBL/GenBank/DDBJ whole genome shotgun (WGS) entry which is preliminary data.</text>
</comment>
<protein>
    <recommendedName>
        <fullName evidence="3">DUF2789 domain-containing protein</fullName>
    </recommendedName>
</protein>
<dbReference type="InterPro" id="IPR021250">
    <property type="entry name" value="DUF2789"/>
</dbReference>
<accession>A0ABX5LRS6</accession>
<evidence type="ECO:0000313" key="1">
    <source>
        <dbReference type="EMBL" id="PXF29347.1"/>
    </source>
</evidence>
<dbReference type="EMBL" id="LAPT01000114">
    <property type="protein sequence ID" value="PXF29347.1"/>
    <property type="molecule type" value="Genomic_DNA"/>
</dbReference>
<dbReference type="Gene3D" id="1.10.10.1130">
    <property type="entry name" value="Uncharacterised protein PF10982, DUF2789"/>
    <property type="match status" value="1"/>
</dbReference>
<name>A0ABX5LRS6_9GAMM</name>
<dbReference type="Pfam" id="PF10982">
    <property type="entry name" value="DUF2789"/>
    <property type="match status" value="1"/>
</dbReference>
<sequence>MDTTPHTLNTLFQQLGLPDDSAKIDHFISHHSPLPDELLLHQAQCWTLAQSRFLRDALAEDSDWAEVVDELNVMMRATPTH</sequence>
<dbReference type="RefSeq" id="WP_110189319.1">
    <property type="nucleotide sequence ID" value="NZ_CP177354.1"/>
</dbReference>
<dbReference type="Proteomes" id="UP000248090">
    <property type="component" value="Unassembled WGS sequence"/>
</dbReference>
<reference evidence="1 2" key="1">
    <citation type="submission" date="2015-03" db="EMBL/GenBank/DDBJ databases">
        <authorList>
            <person name="Krishnan R."/>
            <person name="Midha S."/>
            <person name="Patil P.B."/>
            <person name="Rameshkumar N."/>
        </authorList>
    </citation>
    <scope>NUCLEOTIDE SEQUENCE [LARGE SCALE GENOMIC DNA]</scope>
    <source>
        <strain evidence="1 2">L1E11</strain>
    </source>
</reference>
<evidence type="ECO:0000313" key="2">
    <source>
        <dbReference type="Proteomes" id="UP000248090"/>
    </source>
</evidence>
<proteinExistence type="predicted"/>
<dbReference type="InterPro" id="IPR038086">
    <property type="entry name" value="DUF2789_sf"/>
</dbReference>
<gene>
    <name evidence="1" type="ORF">WH50_21530</name>
</gene>
<evidence type="ECO:0008006" key="3">
    <source>
        <dbReference type="Google" id="ProtNLM"/>
    </source>
</evidence>